<gene>
    <name evidence="2" type="ORF">BDV30DRAFT_211930</name>
</gene>
<organism evidence="2 3">
    <name type="scientific">Aspergillus minisclerotigenes</name>
    <dbReference type="NCBI Taxonomy" id="656917"/>
    <lineage>
        <taxon>Eukaryota</taxon>
        <taxon>Fungi</taxon>
        <taxon>Dikarya</taxon>
        <taxon>Ascomycota</taxon>
        <taxon>Pezizomycotina</taxon>
        <taxon>Eurotiomycetes</taxon>
        <taxon>Eurotiomycetidae</taxon>
        <taxon>Eurotiales</taxon>
        <taxon>Aspergillaceae</taxon>
        <taxon>Aspergillus</taxon>
        <taxon>Aspergillus subgen. Circumdati</taxon>
    </lineage>
</organism>
<accession>A0A5N6J0Y9</accession>
<feature type="transmembrane region" description="Helical" evidence="1">
    <location>
        <begin position="28"/>
        <end position="47"/>
    </location>
</feature>
<dbReference type="AlphaFoldDB" id="A0A5N6J0Y9"/>
<proteinExistence type="predicted"/>
<keyword evidence="1" id="KW-0812">Transmembrane</keyword>
<reference evidence="2 3" key="1">
    <citation type="submission" date="2019-04" db="EMBL/GenBank/DDBJ databases">
        <title>Fungal friends and foes A comparative genomics study of 23 Aspergillus species from section Flavi.</title>
        <authorList>
            <consortium name="DOE Joint Genome Institute"/>
            <person name="Kjaerbolling I."/>
            <person name="Vesth T.C."/>
            <person name="Frisvad J.C."/>
            <person name="Nybo J.L."/>
            <person name="Theobald S."/>
            <person name="Kildgaard S."/>
            <person name="Petersen T.I."/>
            <person name="Kuo A."/>
            <person name="Sato A."/>
            <person name="Lyhne E.K."/>
            <person name="Kogle M.E."/>
            <person name="Wiebenga A."/>
            <person name="Kun R.S."/>
            <person name="Lubbers R.J."/>
            <person name="Makela M.R."/>
            <person name="Barry K."/>
            <person name="Chovatia M."/>
            <person name="Clum A."/>
            <person name="Daum C."/>
            <person name="Haridas S."/>
            <person name="He G."/>
            <person name="LaButti K."/>
            <person name="Lipzen A."/>
            <person name="Mondo S."/>
            <person name="Pangilinan J."/>
            <person name="Riley R."/>
            <person name="Salamov A."/>
            <person name="Simmons B.A."/>
            <person name="Magnuson J.K."/>
            <person name="Henrissat B."/>
            <person name="Mortensen U.H."/>
            <person name="Larsen T.O."/>
            <person name="De vries R.P."/>
            <person name="Grigoriev I.V."/>
            <person name="Machida M."/>
            <person name="Baker S.E."/>
            <person name="Andersen M.R."/>
        </authorList>
    </citation>
    <scope>NUCLEOTIDE SEQUENCE [LARGE SCALE GENOMIC DNA]</scope>
    <source>
        <strain evidence="2 3">CBS 117635</strain>
    </source>
</reference>
<keyword evidence="1" id="KW-1133">Transmembrane helix</keyword>
<dbReference type="EMBL" id="ML732804">
    <property type="protein sequence ID" value="KAB8272572.1"/>
    <property type="molecule type" value="Genomic_DNA"/>
</dbReference>
<evidence type="ECO:0000256" key="1">
    <source>
        <dbReference type="SAM" id="Phobius"/>
    </source>
</evidence>
<dbReference type="Proteomes" id="UP000326289">
    <property type="component" value="Unassembled WGS sequence"/>
</dbReference>
<sequence length="76" mass="8549">MIHNANCFTCQHAEEMSQLCSGMVMRHCLFVHLFVIFVILFSSAVFGSPPSSGLLGFAGNHRTTFPKFVPWQIDCR</sequence>
<name>A0A5N6J0Y9_9EURO</name>
<evidence type="ECO:0000313" key="3">
    <source>
        <dbReference type="Proteomes" id="UP000326289"/>
    </source>
</evidence>
<protein>
    <submittedName>
        <fullName evidence="2">Uncharacterized protein</fullName>
    </submittedName>
</protein>
<keyword evidence="3" id="KW-1185">Reference proteome</keyword>
<evidence type="ECO:0000313" key="2">
    <source>
        <dbReference type="EMBL" id="KAB8272572.1"/>
    </source>
</evidence>
<keyword evidence="1" id="KW-0472">Membrane</keyword>